<dbReference type="SMART" id="SM00409">
    <property type="entry name" value="IG"/>
    <property type="match status" value="2"/>
</dbReference>
<dbReference type="PROSITE" id="PS50835">
    <property type="entry name" value="IG_LIKE"/>
    <property type="match status" value="3"/>
</dbReference>
<dbReference type="GO" id="GO:0007156">
    <property type="term" value="P:homophilic cell adhesion via plasma membrane adhesion molecules"/>
    <property type="evidence" value="ECO:0007669"/>
    <property type="project" value="TreeGrafter"/>
</dbReference>
<keyword evidence="6" id="KW-1185">Reference proteome</keyword>
<evidence type="ECO:0000256" key="3">
    <source>
        <dbReference type="SAM" id="SignalP"/>
    </source>
</evidence>
<evidence type="ECO:0000313" key="6">
    <source>
        <dbReference type="Proteomes" id="UP001174909"/>
    </source>
</evidence>
<dbReference type="PANTHER" id="PTHR45080">
    <property type="entry name" value="CONTACTIN 5"/>
    <property type="match status" value="1"/>
</dbReference>
<protein>
    <submittedName>
        <fullName evidence="5">Contactin-5</fullName>
    </submittedName>
</protein>
<proteinExistence type="predicted"/>
<dbReference type="CDD" id="cd00096">
    <property type="entry name" value="Ig"/>
    <property type="match status" value="1"/>
</dbReference>
<feature type="chain" id="PRO_5041413934" evidence="3">
    <location>
        <begin position="31"/>
        <end position="598"/>
    </location>
</feature>
<name>A0AA35X4L6_GEOBA</name>
<feature type="domain" description="Ig-like" evidence="4">
    <location>
        <begin position="155"/>
        <end position="260"/>
    </location>
</feature>
<keyword evidence="2" id="KW-1015">Disulfide bond</keyword>
<feature type="domain" description="Ig-like" evidence="4">
    <location>
        <begin position="38"/>
        <end position="138"/>
    </location>
</feature>
<accession>A0AA35X4L6</accession>
<dbReference type="EMBL" id="CASHTH010002965">
    <property type="protein sequence ID" value="CAI8037885.1"/>
    <property type="molecule type" value="Genomic_DNA"/>
</dbReference>
<sequence length="598" mass="64694">MQESGWYFGGRRRWLVTAVLISAVLSTVRAQVIPGEPPAFPSTDDPRDQFVFERDADDMPVSLVFTCPVTGTGPPTINWFRGVPGGDFMMDNEFIQDDGSYIFPNITEANSAYASGDGIEYYCTATNAFGTIRSRTVRAFYADFKGFAINGTKVPEGTDPVEREVDVIVADVATNLQWVSLECEVVPGSTPTPEIQWIRTDTDGENLEVLTEDFDQNTVRFIDGGQWLILETTEAAVTGKVYYCQVTNKQRFQTVRGPITYTLNPGEPLSSLCGNEVSFHPPSPVTSFSDEPDGIAYGGGTPGAFTQLWRVNGRSGGTRVLAGGPVASILPQLIDSDMGPELDIQLVIAPAVEADELTILSATLTLLDPAVILDPKPENEQDRLSGDPQSFTCNVGGSDPTIKFYHNGNELTSDMDGVEINDGTLTIESTNPGHSGMYQCIVENNSGSDGFSWYLIVRDAIAPMIVTSFHVPPDPCVGFSFIQAESAPVLLSVNVTADPCPTVVWTRNGEPIPEAEATPMGDCADTLGRKSFLFSLMVNELTNDGKDLRAYGATLTNVAGSISVPDTVVTGRVRADITDLRTDPDSPIEGHRHWLPQC</sequence>
<dbReference type="InterPro" id="IPR036179">
    <property type="entry name" value="Ig-like_dom_sf"/>
</dbReference>
<dbReference type="InterPro" id="IPR003599">
    <property type="entry name" value="Ig_sub"/>
</dbReference>
<dbReference type="InterPro" id="IPR007110">
    <property type="entry name" value="Ig-like_dom"/>
</dbReference>
<dbReference type="GO" id="GO:0005886">
    <property type="term" value="C:plasma membrane"/>
    <property type="evidence" value="ECO:0007669"/>
    <property type="project" value="TreeGrafter"/>
</dbReference>
<dbReference type="SMART" id="SM00408">
    <property type="entry name" value="IGc2"/>
    <property type="match status" value="2"/>
</dbReference>
<dbReference type="PANTHER" id="PTHR45080:SF8">
    <property type="entry name" value="IG-LIKE DOMAIN-CONTAINING PROTEIN"/>
    <property type="match status" value="1"/>
</dbReference>
<dbReference type="InterPro" id="IPR013783">
    <property type="entry name" value="Ig-like_fold"/>
</dbReference>
<organism evidence="5 6">
    <name type="scientific">Geodia barretti</name>
    <name type="common">Barrett's horny sponge</name>
    <dbReference type="NCBI Taxonomy" id="519541"/>
    <lineage>
        <taxon>Eukaryota</taxon>
        <taxon>Metazoa</taxon>
        <taxon>Porifera</taxon>
        <taxon>Demospongiae</taxon>
        <taxon>Heteroscleromorpha</taxon>
        <taxon>Tetractinellida</taxon>
        <taxon>Astrophorina</taxon>
        <taxon>Geodiidae</taxon>
        <taxon>Geodia</taxon>
    </lineage>
</organism>
<comment type="caution">
    <text evidence="5">The sequence shown here is derived from an EMBL/GenBank/DDBJ whole genome shotgun (WGS) entry which is preliminary data.</text>
</comment>
<gene>
    <name evidence="5" type="ORF">GBAR_LOCUS21162</name>
</gene>
<dbReference type="Gene3D" id="2.60.40.10">
    <property type="entry name" value="Immunoglobulins"/>
    <property type="match status" value="3"/>
</dbReference>
<dbReference type="InterPro" id="IPR050958">
    <property type="entry name" value="Cell_Adh-Cytoskel_Orgn"/>
</dbReference>
<feature type="signal peptide" evidence="3">
    <location>
        <begin position="1"/>
        <end position="30"/>
    </location>
</feature>
<evidence type="ECO:0000256" key="1">
    <source>
        <dbReference type="ARBA" id="ARBA00022729"/>
    </source>
</evidence>
<dbReference type="AlphaFoldDB" id="A0AA35X4L6"/>
<dbReference type="SUPFAM" id="SSF48726">
    <property type="entry name" value="Immunoglobulin"/>
    <property type="match status" value="4"/>
</dbReference>
<reference evidence="5" key="1">
    <citation type="submission" date="2023-03" db="EMBL/GenBank/DDBJ databases">
        <authorList>
            <person name="Steffen K."/>
            <person name="Cardenas P."/>
        </authorList>
    </citation>
    <scope>NUCLEOTIDE SEQUENCE</scope>
</reference>
<keyword evidence="1 3" id="KW-0732">Signal</keyword>
<feature type="domain" description="Ig-like" evidence="4">
    <location>
        <begin position="369"/>
        <end position="452"/>
    </location>
</feature>
<evidence type="ECO:0000256" key="2">
    <source>
        <dbReference type="ARBA" id="ARBA00023157"/>
    </source>
</evidence>
<dbReference type="Proteomes" id="UP001174909">
    <property type="component" value="Unassembled WGS sequence"/>
</dbReference>
<evidence type="ECO:0000259" key="4">
    <source>
        <dbReference type="PROSITE" id="PS50835"/>
    </source>
</evidence>
<dbReference type="InterPro" id="IPR003598">
    <property type="entry name" value="Ig_sub2"/>
</dbReference>
<dbReference type="Pfam" id="PF13927">
    <property type="entry name" value="Ig_3"/>
    <property type="match status" value="1"/>
</dbReference>
<evidence type="ECO:0000313" key="5">
    <source>
        <dbReference type="EMBL" id="CAI8037885.1"/>
    </source>
</evidence>